<dbReference type="EMBL" id="KQ257456">
    <property type="protein sequence ID" value="KND00534.1"/>
    <property type="molecule type" value="Genomic_DNA"/>
</dbReference>
<dbReference type="RefSeq" id="XP_016608573.1">
    <property type="nucleotide sequence ID" value="XM_016753083.1"/>
</dbReference>
<dbReference type="OrthoDB" id="10530277at2759"/>
<name>A0A0L0HI75_SPIPD</name>
<evidence type="ECO:0000313" key="2">
    <source>
        <dbReference type="Proteomes" id="UP000053201"/>
    </source>
</evidence>
<dbReference type="STRING" id="645134.A0A0L0HI75"/>
<dbReference type="Proteomes" id="UP000053201">
    <property type="component" value="Unassembled WGS sequence"/>
</dbReference>
<keyword evidence="2" id="KW-1185">Reference proteome</keyword>
<dbReference type="OMA" id="AREFNDE"/>
<dbReference type="InParanoid" id="A0A0L0HI75"/>
<evidence type="ECO:0000313" key="1">
    <source>
        <dbReference type="EMBL" id="KND00534.1"/>
    </source>
</evidence>
<protein>
    <submittedName>
        <fullName evidence="1">Uncharacterized protein</fullName>
    </submittedName>
</protein>
<reference evidence="1 2" key="1">
    <citation type="submission" date="2009-08" db="EMBL/GenBank/DDBJ databases">
        <title>The Genome Sequence of Spizellomyces punctatus strain DAOM BR117.</title>
        <authorList>
            <consortium name="The Broad Institute Genome Sequencing Platform"/>
            <person name="Russ C."/>
            <person name="Cuomo C."/>
            <person name="Shea T."/>
            <person name="Young S.K."/>
            <person name="Zeng Q."/>
            <person name="Koehrsen M."/>
            <person name="Haas B."/>
            <person name="Borodovsky M."/>
            <person name="Guigo R."/>
            <person name="Alvarado L."/>
            <person name="Berlin A."/>
            <person name="Bochicchio J."/>
            <person name="Borenstein D."/>
            <person name="Chapman S."/>
            <person name="Chen Z."/>
            <person name="Engels R."/>
            <person name="Freedman E."/>
            <person name="Gellesch M."/>
            <person name="Goldberg J."/>
            <person name="Griggs A."/>
            <person name="Gujja S."/>
            <person name="Heiman D."/>
            <person name="Hepburn T."/>
            <person name="Howarth C."/>
            <person name="Jen D."/>
            <person name="Larson L."/>
            <person name="Lewis B."/>
            <person name="Mehta T."/>
            <person name="Park D."/>
            <person name="Pearson M."/>
            <person name="Roberts A."/>
            <person name="Saif S."/>
            <person name="Shenoy N."/>
            <person name="Sisk P."/>
            <person name="Stolte C."/>
            <person name="Sykes S."/>
            <person name="Thomson T."/>
            <person name="Walk T."/>
            <person name="White J."/>
            <person name="Yandava C."/>
            <person name="Burger G."/>
            <person name="Gray M.W."/>
            <person name="Holland P.W.H."/>
            <person name="King N."/>
            <person name="Lang F.B.F."/>
            <person name="Roger A.J."/>
            <person name="Ruiz-Trillo I."/>
            <person name="Lander E."/>
            <person name="Nusbaum C."/>
        </authorList>
    </citation>
    <scope>NUCLEOTIDE SEQUENCE [LARGE SCALE GENOMIC DNA]</scope>
    <source>
        <strain evidence="1 2">DAOM BR117</strain>
    </source>
</reference>
<accession>A0A0L0HI75</accession>
<dbReference type="GeneID" id="27688273"/>
<dbReference type="AlphaFoldDB" id="A0A0L0HI75"/>
<gene>
    <name evidence="1" type="ORF">SPPG_04844</name>
</gene>
<sequence length="290" mass="33464">MVKVPLSKSWSLEHPERLNYIIANDDSYSQETYPHVAGLTLTRLRSNIQRTIMNRLRANNVDTSQMSAASFGFLTAGVTETAETLDTIMELLNNHMEVTDEDMIEALQLRESTIEDVGSAMADIDGYGRERFYVWSWPILVEDLYRLIEDWEEDELNPEEVYHWLSPFLLLPEEQRGKTCYIRYVGKSEYPSVPYKRFVTDSKQREGGLLCRFTTILERKFPDSCTAGRTFEFTKATLEAFAAPRLRDDRERFIIGFFGSDSLLNQQLGGYYGTYTPSSEDHTLFTSLET</sequence>
<proteinExistence type="predicted"/>
<dbReference type="VEuPathDB" id="FungiDB:SPPG_04844"/>
<organism evidence="1 2">
    <name type="scientific">Spizellomyces punctatus (strain DAOM BR117)</name>
    <dbReference type="NCBI Taxonomy" id="645134"/>
    <lineage>
        <taxon>Eukaryota</taxon>
        <taxon>Fungi</taxon>
        <taxon>Fungi incertae sedis</taxon>
        <taxon>Chytridiomycota</taxon>
        <taxon>Chytridiomycota incertae sedis</taxon>
        <taxon>Chytridiomycetes</taxon>
        <taxon>Spizellomycetales</taxon>
        <taxon>Spizellomycetaceae</taxon>
        <taxon>Spizellomyces</taxon>
    </lineage>
</organism>